<dbReference type="CDD" id="cd00950">
    <property type="entry name" value="DHDPS"/>
    <property type="match status" value="1"/>
</dbReference>
<dbReference type="PROSITE" id="PS00665">
    <property type="entry name" value="DHDPS_1"/>
    <property type="match status" value="1"/>
</dbReference>
<comment type="subcellular location">
    <subcellularLocation>
        <location evidence="12">Cytoplasm</location>
    </subcellularLocation>
</comment>
<evidence type="ECO:0000256" key="6">
    <source>
        <dbReference type="ARBA" id="ARBA00022605"/>
    </source>
</evidence>
<dbReference type="SUPFAM" id="SSF51569">
    <property type="entry name" value="Aldolase"/>
    <property type="match status" value="1"/>
</dbReference>
<organism evidence="14 15">
    <name type="scientific">Terrisporobacter mayombei</name>
    <dbReference type="NCBI Taxonomy" id="1541"/>
    <lineage>
        <taxon>Bacteria</taxon>
        <taxon>Bacillati</taxon>
        <taxon>Bacillota</taxon>
        <taxon>Clostridia</taxon>
        <taxon>Peptostreptococcales</taxon>
        <taxon>Peptostreptococcaceae</taxon>
        <taxon>Terrisporobacter</taxon>
    </lineage>
</organism>
<comment type="function">
    <text evidence="1 12">Catalyzes the condensation of (S)-aspartate-beta-semialdehyde [(S)-ASA] and pyruvate to 4-hydroxy-tetrahydrodipicolinate (HTPA).</text>
</comment>
<feature type="site" description="Part of a proton relay during catalysis" evidence="12">
    <location>
        <position position="45"/>
    </location>
</feature>
<evidence type="ECO:0000256" key="10">
    <source>
        <dbReference type="ARBA" id="ARBA00023270"/>
    </source>
</evidence>
<accession>A0ABY9Q711</accession>
<proteinExistence type="inferred from homology"/>
<keyword evidence="15" id="KW-1185">Reference proteome</keyword>
<keyword evidence="9 12" id="KW-0456">Lyase</keyword>
<dbReference type="PANTHER" id="PTHR12128:SF66">
    <property type="entry name" value="4-HYDROXY-2-OXOGLUTARATE ALDOLASE, MITOCHONDRIAL"/>
    <property type="match status" value="1"/>
</dbReference>
<dbReference type="PROSITE" id="PS00666">
    <property type="entry name" value="DHDPS_2"/>
    <property type="match status" value="1"/>
</dbReference>
<protein>
    <recommendedName>
        <fullName evidence="4 12">4-hydroxy-tetrahydrodipicolinate synthase</fullName>
        <shortName evidence="12">HTPA synthase</shortName>
        <ecNumber evidence="4 12">4.3.3.7</ecNumber>
    </recommendedName>
</protein>
<evidence type="ECO:0000256" key="13">
    <source>
        <dbReference type="PIRNR" id="PIRNR001365"/>
    </source>
</evidence>
<evidence type="ECO:0000256" key="2">
    <source>
        <dbReference type="ARBA" id="ARBA00005120"/>
    </source>
</evidence>
<dbReference type="EMBL" id="CP101637">
    <property type="protein sequence ID" value="WMT82855.1"/>
    <property type="molecule type" value="Genomic_DNA"/>
</dbReference>
<evidence type="ECO:0000256" key="1">
    <source>
        <dbReference type="ARBA" id="ARBA00003294"/>
    </source>
</evidence>
<evidence type="ECO:0000313" key="14">
    <source>
        <dbReference type="EMBL" id="WMT82855.1"/>
    </source>
</evidence>
<dbReference type="InterPro" id="IPR002220">
    <property type="entry name" value="DapA-like"/>
</dbReference>
<keyword evidence="5 12" id="KW-0963">Cytoplasm</keyword>
<sequence length="299" mass="32144">MIFKGSAVALVTPFDENGKVNVEKIKELVDFQIENSTDAIVACGTTGEASTMSDEEHLLAIKTIVDAVDKRVPVIAGTGGNDTAHSIYMSQEAEKLGADALLIITPYYNKANKSGLRKHFVSIANSVKLPIILYNVPSRTKVNIPPALVADLARNVDNVVALKEACGDLAQVAEVCRLVPEGFAVYSGNDDSILPLLSLGGAGVISVLANICPRETHDLVAKFMEGNVEGSRKLQLGMKPLIDALFIEVNPIPVKTAVNLLGFNVGDLRLPLAEMEEQNLEVLKRELVNWGLKIQEATC</sequence>
<evidence type="ECO:0000256" key="4">
    <source>
        <dbReference type="ARBA" id="ARBA00012086"/>
    </source>
</evidence>
<dbReference type="Gene3D" id="3.20.20.70">
    <property type="entry name" value="Aldolase class I"/>
    <property type="match status" value="1"/>
</dbReference>
<evidence type="ECO:0000256" key="9">
    <source>
        <dbReference type="ARBA" id="ARBA00023239"/>
    </source>
</evidence>
<dbReference type="NCBIfam" id="TIGR00674">
    <property type="entry name" value="dapA"/>
    <property type="match status" value="1"/>
</dbReference>
<reference evidence="14 15" key="1">
    <citation type="submission" date="2022-07" db="EMBL/GenBank/DDBJ databases">
        <title>Genome sequence of Terrisporobacter mayombei DSM6539.</title>
        <authorList>
            <person name="Boeer T."/>
            <person name="Bengelsdorf F.R."/>
            <person name="Daniel R."/>
            <person name="Poehlein A."/>
        </authorList>
    </citation>
    <scope>NUCLEOTIDE SEQUENCE [LARGE SCALE GENOMIC DNA]</scope>
    <source>
        <strain evidence="14 15">DSM 6539</strain>
    </source>
</reference>
<evidence type="ECO:0000256" key="7">
    <source>
        <dbReference type="ARBA" id="ARBA00022915"/>
    </source>
</evidence>
<dbReference type="GO" id="GO:0008840">
    <property type="term" value="F:4-hydroxy-tetrahydrodipicolinate synthase activity"/>
    <property type="evidence" value="ECO:0007669"/>
    <property type="project" value="UniProtKB-EC"/>
</dbReference>
<keyword evidence="10 12" id="KW-0704">Schiff base</keyword>
<dbReference type="PANTHER" id="PTHR12128">
    <property type="entry name" value="DIHYDRODIPICOLINATE SYNTHASE"/>
    <property type="match status" value="1"/>
</dbReference>
<dbReference type="InterPro" id="IPR005263">
    <property type="entry name" value="DapA"/>
</dbReference>
<dbReference type="SMART" id="SM01130">
    <property type="entry name" value="DHDPS"/>
    <property type="match status" value="1"/>
</dbReference>
<evidence type="ECO:0000256" key="8">
    <source>
        <dbReference type="ARBA" id="ARBA00023154"/>
    </source>
</evidence>
<feature type="binding site" evidence="12">
    <location>
        <position position="46"/>
    </location>
    <ligand>
        <name>pyruvate</name>
        <dbReference type="ChEBI" id="CHEBI:15361"/>
    </ligand>
</feature>
<dbReference type="RefSeq" id="WP_228105406.1">
    <property type="nucleotide sequence ID" value="NZ_CP101637.1"/>
</dbReference>
<evidence type="ECO:0000256" key="11">
    <source>
        <dbReference type="ARBA" id="ARBA00047836"/>
    </source>
</evidence>
<gene>
    <name evidence="12 14" type="primary">dapA</name>
    <name evidence="14" type="ORF">TEMA_33500</name>
</gene>
<dbReference type="Proteomes" id="UP001235030">
    <property type="component" value="Chromosome"/>
</dbReference>
<dbReference type="EC" id="4.3.3.7" evidence="4 12"/>
<keyword evidence="7 12" id="KW-0220">Diaminopimelate biosynthesis</keyword>
<feature type="site" description="Part of a proton relay during catalysis" evidence="12">
    <location>
        <position position="108"/>
    </location>
</feature>
<evidence type="ECO:0000256" key="3">
    <source>
        <dbReference type="ARBA" id="ARBA00007592"/>
    </source>
</evidence>
<dbReference type="InterPro" id="IPR020624">
    <property type="entry name" value="Schiff_base-form_aldolases_CS"/>
</dbReference>
<feature type="active site" description="Proton donor/acceptor" evidence="12">
    <location>
        <position position="134"/>
    </location>
</feature>
<evidence type="ECO:0000256" key="5">
    <source>
        <dbReference type="ARBA" id="ARBA00022490"/>
    </source>
</evidence>
<dbReference type="InterPro" id="IPR020625">
    <property type="entry name" value="Schiff_base-form_aldolases_AS"/>
</dbReference>
<evidence type="ECO:0000256" key="12">
    <source>
        <dbReference type="HAMAP-Rule" id="MF_00418"/>
    </source>
</evidence>
<name>A0ABY9Q711_9FIRM</name>
<keyword evidence="6 12" id="KW-0028">Amino-acid biosynthesis</keyword>
<evidence type="ECO:0000313" key="15">
    <source>
        <dbReference type="Proteomes" id="UP001235030"/>
    </source>
</evidence>
<dbReference type="Pfam" id="PF00701">
    <property type="entry name" value="DHDPS"/>
    <property type="match status" value="1"/>
</dbReference>
<dbReference type="PRINTS" id="PR00146">
    <property type="entry name" value="DHPICSNTHASE"/>
</dbReference>
<keyword evidence="8 12" id="KW-0457">Lysine biosynthesis</keyword>
<comment type="caution">
    <text evidence="12">Was originally thought to be a dihydrodipicolinate synthase (DHDPS), catalyzing the condensation of (S)-aspartate-beta-semialdehyde [(S)-ASA] and pyruvate to dihydrodipicolinate (DHDP). However, it was shown in E.coli that the product of the enzymatic reaction is not dihydrodipicolinate but in fact (4S)-4-hydroxy-2,3,4,5-tetrahydro-(2S)-dipicolinic acid (HTPA), and that the consecutive dehydration reaction leading to DHDP is not spontaneous but catalyzed by DapB.</text>
</comment>
<feature type="active site" description="Schiff-base intermediate with substrate" evidence="12">
    <location>
        <position position="163"/>
    </location>
</feature>
<comment type="similarity">
    <text evidence="3 12 13">Belongs to the DapA family.</text>
</comment>
<dbReference type="PIRSF" id="PIRSF001365">
    <property type="entry name" value="DHDPS"/>
    <property type="match status" value="1"/>
</dbReference>
<dbReference type="HAMAP" id="MF_00418">
    <property type="entry name" value="DapA"/>
    <property type="match status" value="1"/>
</dbReference>
<comment type="pathway">
    <text evidence="2 12">Amino-acid biosynthesis; L-lysine biosynthesis via DAP pathway; (S)-tetrahydrodipicolinate from L-aspartate: step 3/4.</text>
</comment>
<comment type="catalytic activity">
    <reaction evidence="11 12">
        <text>L-aspartate 4-semialdehyde + pyruvate = (2S,4S)-4-hydroxy-2,3,4,5-tetrahydrodipicolinate + H2O + H(+)</text>
        <dbReference type="Rhea" id="RHEA:34171"/>
        <dbReference type="ChEBI" id="CHEBI:15361"/>
        <dbReference type="ChEBI" id="CHEBI:15377"/>
        <dbReference type="ChEBI" id="CHEBI:15378"/>
        <dbReference type="ChEBI" id="CHEBI:67139"/>
        <dbReference type="ChEBI" id="CHEBI:537519"/>
        <dbReference type="EC" id="4.3.3.7"/>
    </reaction>
</comment>
<comment type="subunit">
    <text evidence="12">Homotetramer; dimer of dimers.</text>
</comment>
<feature type="binding site" evidence="12">
    <location>
        <position position="205"/>
    </location>
    <ligand>
        <name>pyruvate</name>
        <dbReference type="ChEBI" id="CHEBI:15361"/>
    </ligand>
</feature>
<dbReference type="InterPro" id="IPR013785">
    <property type="entry name" value="Aldolase_TIM"/>
</dbReference>